<proteinExistence type="predicted"/>
<name>A0ABR6FLV9_9BURK</name>
<evidence type="ECO:0000313" key="2">
    <source>
        <dbReference type="Proteomes" id="UP000533533"/>
    </source>
</evidence>
<reference evidence="1 2" key="1">
    <citation type="submission" date="2020-08" db="EMBL/GenBank/DDBJ databases">
        <title>Genomic Encyclopedia of Type Strains, Phase IV (KMG-V): Genome sequencing to study the core and pangenomes of soil and plant-associated prokaryotes.</title>
        <authorList>
            <person name="Whitman W."/>
        </authorList>
    </citation>
    <scope>NUCLEOTIDE SEQUENCE [LARGE SCALE GENOMIC DNA]</scope>
    <source>
        <strain evidence="1 2">SRMrh-85</strain>
    </source>
</reference>
<protein>
    <submittedName>
        <fullName evidence="1">Uncharacterized protein</fullName>
    </submittedName>
</protein>
<dbReference type="RefSeq" id="WP_133253648.1">
    <property type="nucleotide sequence ID" value="NZ_JACHVZ010000007.1"/>
</dbReference>
<keyword evidence="2" id="KW-1185">Reference proteome</keyword>
<dbReference type="Proteomes" id="UP000533533">
    <property type="component" value="Unassembled WGS sequence"/>
</dbReference>
<dbReference type="EMBL" id="JACHVZ010000007">
    <property type="protein sequence ID" value="MBB2928346.1"/>
    <property type="molecule type" value="Genomic_DNA"/>
</dbReference>
<accession>A0ABR6FLV9</accession>
<gene>
    <name evidence="1" type="ORF">FHX59_002768</name>
</gene>
<organism evidence="1 2">
    <name type="scientific">Paraburkholderia silvatlantica</name>
    <dbReference type="NCBI Taxonomy" id="321895"/>
    <lineage>
        <taxon>Bacteria</taxon>
        <taxon>Pseudomonadati</taxon>
        <taxon>Pseudomonadota</taxon>
        <taxon>Betaproteobacteria</taxon>
        <taxon>Burkholderiales</taxon>
        <taxon>Burkholderiaceae</taxon>
        <taxon>Paraburkholderia</taxon>
    </lineage>
</organism>
<comment type="caution">
    <text evidence="1">The sequence shown here is derived from an EMBL/GenBank/DDBJ whole genome shotgun (WGS) entry which is preliminary data.</text>
</comment>
<evidence type="ECO:0000313" key="1">
    <source>
        <dbReference type="EMBL" id="MBB2928346.1"/>
    </source>
</evidence>
<sequence>MTLDQLFLWHREQHERWAHLAEHNKANMPMPYKASLKRTYEKKAAFHAEAASLIKPLREAAT</sequence>